<dbReference type="PANTHER" id="PTHR37984">
    <property type="entry name" value="PROTEIN CBG26694"/>
    <property type="match status" value="1"/>
</dbReference>
<dbReference type="Gene3D" id="3.30.420.10">
    <property type="entry name" value="Ribonuclease H-like superfamily/Ribonuclease H"/>
    <property type="match status" value="1"/>
</dbReference>
<dbReference type="SUPFAM" id="SSF53098">
    <property type="entry name" value="Ribonuclease H-like"/>
    <property type="match status" value="1"/>
</dbReference>
<sequence length="132" mass="15705">MARTNIYGPGMRADRRRYIDGCSKCIIHRKMKTLSMNPSKLPDPPWHTLELDLFEYKSKDYLLMIDYYSRWIEVIEIEKKTVETVVKEMNKVFVRIHIPDEDSPAPQDEFCERNKDLTDRQKNVKGLLLCPR</sequence>
<evidence type="ECO:0000313" key="2">
    <source>
        <dbReference type="Proteomes" id="UP000593567"/>
    </source>
</evidence>
<protein>
    <recommendedName>
        <fullName evidence="3">Integrase catalytic domain-containing protein</fullName>
    </recommendedName>
</protein>
<dbReference type="EMBL" id="VXIV02002137">
    <property type="protein sequence ID" value="KAF6027134.1"/>
    <property type="molecule type" value="Genomic_DNA"/>
</dbReference>
<keyword evidence="2" id="KW-1185">Reference proteome</keyword>
<dbReference type="InterPro" id="IPR050951">
    <property type="entry name" value="Retrovirus_Pol_polyprotein"/>
</dbReference>
<dbReference type="AlphaFoldDB" id="A0A7J7JNG0"/>
<dbReference type="PANTHER" id="PTHR37984:SF9">
    <property type="entry name" value="INTEGRASE CATALYTIC DOMAIN-CONTAINING PROTEIN"/>
    <property type="match status" value="1"/>
</dbReference>
<gene>
    <name evidence="1" type="ORF">EB796_014556</name>
</gene>
<reference evidence="1" key="1">
    <citation type="submission" date="2020-06" db="EMBL/GenBank/DDBJ databases">
        <title>Draft genome of Bugula neritina, a colonial animal packing powerful symbionts and potential medicines.</title>
        <authorList>
            <person name="Rayko M."/>
        </authorList>
    </citation>
    <scope>NUCLEOTIDE SEQUENCE [LARGE SCALE GENOMIC DNA]</scope>
    <source>
        <strain evidence="1">Kwan_BN1</strain>
    </source>
</reference>
<dbReference type="GO" id="GO:0003676">
    <property type="term" value="F:nucleic acid binding"/>
    <property type="evidence" value="ECO:0007669"/>
    <property type="project" value="InterPro"/>
</dbReference>
<organism evidence="1 2">
    <name type="scientific">Bugula neritina</name>
    <name type="common">Brown bryozoan</name>
    <name type="synonym">Sertularia neritina</name>
    <dbReference type="NCBI Taxonomy" id="10212"/>
    <lineage>
        <taxon>Eukaryota</taxon>
        <taxon>Metazoa</taxon>
        <taxon>Spiralia</taxon>
        <taxon>Lophotrochozoa</taxon>
        <taxon>Bryozoa</taxon>
        <taxon>Gymnolaemata</taxon>
        <taxon>Cheilostomatida</taxon>
        <taxon>Flustrina</taxon>
        <taxon>Buguloidea</taxon>
        <taxon>Bugulidae</taxon>
        <taxon>Bugula</taxon>
    </lineage>
</organism>
<dbReference type="OrthoDB" id="444601at2759"/>
<proteinExistence type="predicted"/>
<dbReference type="InterPro" id="IPR036397">
    <property type="entry name" value="RNaseH_sf"/>
</dbReference>
<name>A0A7J7JNG0_BUGNE</name>
<dbReference type="InterPro" id="IPR012337">
    <property type="entry name" value="RNaseH-like_sf"/>
</dbReference>
<comment type="caution">
    <text evidence="1">The sequence shown here is derived from an EMBL/GenBank/DDBJ whole genome shotgun (WGS) entry which is preliminary data.</text>
</comment>
<accession>A0A7J7JNG0</accession>
<evidence type="ECO:0000313" key="1">
    <source>
        <dbReference type="EMBL" id="KAF6027134.1"/>
    </source>
</evidence>
<dbReference type="Proteomes" id="UP000593567">
    <property type="component" value="Unassembled WGS sequence"/>
</dbReference>
<evidence type="ECO:0008006" key="3">
    <source>
        <dbReference type="Google" id="ProtNLM"/>
    </source>
</evidence>